<accession>A0A8T1VTN4</accession>
<dbReference type="AlphaFoldDB" id="A0A8T1VTN4"/>
<reference evidence="1" key="1">
    <citation type="submission" date="2021-02" db="EMBL/GenBank/DDBJ databases">
        <authorList>
            <person name="Palmer J.M."/>
        </authorList>
    </citation>
    <scope>NUCLEOTIDE SEQUENCE</scope>
    <source>
        <strain evidence="1">SCRP734</strain>
    </source>
</reference>
<keyword evidence="2" id="KW-1185">Reference proteome</keyword>
<comment type="caution">
    <text evidence="1">The sequence shown here is derived from an EMBL/GenBank/DDBJ whole genome shotgun (WGS) entry which is preliminary data.</text>
</comment>
<protein>
    <submittedName>
        <fullName evidence="1">Uncharacterized protein</fullName>
    </submittedName>
</protein>
<dbReference type="EMBL" id="JAGDFM010000137">
    <property type="protein sequence ID" value="KAG7384802.1"/>
    <property type="molecule type" value="Genomic_DNA"/>
</dbReference>
<proteinExistence type="predicted"/>
<gene>
    <name evidence="1" type="ORF">PHYPSEUDO_002188</name>
</gene>
<evidence type="ECO:0000313" key="1">
    <source>
        <dbReference type="EMBL" id="KAG7384802.1"/>
    </source>
</evidence>
<dbReference type="Proteomes" id="UP000694044">
    <property type="component" value="Unassembled WGS sequence"/>
</dbReference>
<sequence length="183" mass="20048">MYATTALPPTLDCNETKLSRRSTVASAAICQRSGSFAHSAVNRSFQSQLSGTGGGLDRHERCRWHYPLLAITEGGIIGDGNVNVLVQWRHSLLRCAPRYGDILGSGARMAQVTTIMVWSAYRRGITISTGPRDAGRSISEAFPRPAECELPATDFYPRGYRRRVRVRIDPPRAAIGQETQAAS</sequence>
<evidence type="ECO:0000313" key="2">
    <source>
        <dbReference type="Proteomes" id="UP000694044"/>
    </source>
</evidence>
<organism evidence="1 2">
    <name type="scientific">Phytophthora pseudosyringae</name>
    <dbReference type="NCBI Taxonomy" id="221518"/>
    <lineage>
        <taxon>Eukaryota</taxon>
        <taxon>Sar</taxon>
        <taxon>Stramenopiles</taxon>
        <taxon>Oomycota</taxon>
        <taxon>Peronosporomycetes</taxon>
        <taxon>Peronosporales</taxon>
        <taxon>Peronosporaceae</taxon>
        <taxon>Phytophthora</taxon>
    </lineage>
</organism>
<name>A0A8T1VTN4_9STRA</name>